<comment type="caution">
    <text evidence="1">Lacks conserved residue(s) required for the propagation of feature annotation.</text>
</comment>
<dbReference type="GO" id="GO:0007059">
    <property type="term" value="P:chromosome segregation"/>
    <property type="evidence" value="ECO:0007669"/>
    <property type="project" value="TreeGrafter"/>
</dbReference>
<dbReference type="AlphaFoldDB" id="A0A137PFK3"/>
<dbReference type="Pfam" id="PF14370">
    <property type="entry name" value="Topo_C_assoc"/>
    <property type="match status" value="1"/>
</dbReference>
<dbReference type="GO" id="GO:0003677">
    <property type="term" value="F:DNA binding"/>
    <property type="evidence" value="ECO:0007669"/>
    <property type="project" value="UniProtKB-UniRule"/>
</dbReference>
<feature type="compositionally biased region" description="Low complexity" evidence="2">
    <location>
        <begin position="44"/>
        <end position="72"/>
    </location>
</feature>
<proteinExistence type="predicted"/>
<dbReference type="EMBL" id="KQ964431">
    <property type="protein sequence ID" value="KXN73786.1"/>
    <property type="molecule type" value="Genomic_DNA"/>
</dbReference>
<evidence type="ECO:0000313" key="5">
    <source>
        <dbReference type="Proteomes" id="UP000070444"/>
    </source>
</evidence>
<dbReference type="Gene3D" id="1.10.10.41">
    <property type="entry name" value="Yeast DNA topoisomerase - domain 1"/>
    <property type="match status" value="1"/>
</dbReference>
<dbReference type="OrthoDB" id="47179at2759"/>
<dbReference type="SUPFAM" id="SSF56741">
    <property type="entry name" value="Eukaryotic DNA topoisomerase I, N-terminal DNA-binding fragment"/>
    <property type="match status" value="1"/>
</dbReference>
<dbReference type="InterPro" id="IPR051062">
    <property type="entry name" value="Topoisomerase_IB"/>
</dbReference>
<organism evidence="4 5">
    <name type="scientific">Conidiobolus coronatus (strain ATCC 28846 / CBS 209.66 / NRRL 28638)</name>
    <name type="common">Delacroixia coronata</name>
    <dbReference type="NCBI Taxonomy" id="796925"/>
    <lineage>
        <taxon>Eukaryota</taxon>
        <taxon>Fungi</taxon>
        <taxon>Fungi incertae sedis</taxon>
        <taxon>Zoopagomycota</taxon>
        <taxon>Entomophthoromycotina</taxon>
        <taxon>Entomophthoromycetes</taxon>
        <taxon>Entomophthorales</taxon>
        <taxon>Ancylistaceae</taxon>
        <taxon>Conidiobolus</taxon>
    </lineage>
</organism>
<dbReference type="GO" id="GO:0005694">
    <property type="term" value="C:chromosome"/>
    <property type="evidence" value="ECO:0007669"/>
    <property type="project" value="InterPro"/>
</dbReference>
<dbReference type="Gene3D" id="2.170.11.10">
    <property type="entry name" value="DNA Topoisomerase I, domain 2"/>
    <property type="match status" value="1"/>
</dbReference>
<feature type="compositionally biased region" description="Polar residues" evidence="2">
    <location>
        <begin position="117"/>
        <end position="126"/>
    </location>
</feature>
<dbReference type="GO" id="GO:0006265">
    <property type="term" value="P:DNA topological change"/>
    <property type="evidence" value="ECO:0007669"/>
    <property type="project" value="InterPro"/>
</dbReference>
<dbReference type="InterPro" id="IPR013034">
    <property type="entry name" value="DNA_topo_DNA_db_N_dom1"/>
</dbReference>
<dbReference type="GO" id="GO:0006260">
    <property type="term" value="P:DNA replication"/>
    <property type="evidence" value="ECO:0007669"/>
    <property type="project" value="TreeGrafter"/>
</dbReference>
<dbReference type="InterPro" id="IPR025834">
    <property type="entry name" value="TopoI_C_dom"/>
</dbReference>
<dbReference type="PANTHER" id="PTHR10290:SF3">
    <property type="entry name" value="DNA TOPOISOMERASE 1"/>
    <property type="match status" value="1"/>
</dbReference>
<dbReference type="SMART" id="SM00435">
    <property type="entry name" value="TOPEUc"/>
    <property type="match status" value="1"/>
</dbReference>
<sequence>MSSDSEDLEALKSQLLSNKNINFNAKSLSRQKIFEPRIISIEKSSEISDNSNFNSDSSNDSNSNSTNSSAQSESKDLDSEKLLTISNETARDSENDSISEAESDDFGTLKNQLISNKNNTRINKSSGKIGIETDSGKSNINNKKSTSENKLPSQNNVKDEVNSSSSKFLSQNKQDSNPKKRKNSPISAPEYSKKSSKHLDKDRFDGQDEFEIYNNISDTETNKRDNSNSQSNESDSEDDDDNEDEDELGDKWWLKDLNEVKNQWKTLEHNGPMFPPKYIPHGVKIKYKKNLIALPPPVEEIATLWAKILHKKQAKNEKVQENFFIDFKAAIDKHMPKCIIKHFSKCDFTPIRSYLDNLSKEECEQYYHRHRRMTKLDKYKKWTVCKIDGREEPLINCFITPPKLVLESTYPNHIGRVQMPPSPEDITINIGKNATSLPAPENHRWGGIIHNRRRVWTAQWRDQLTGRRYIVFPNVSSTQRTQHLFKKLENAREFNRIRSEFRKNYMSNIKSPDMTQRQLATIFYFLERYTIRPGYFDQHLKNSMGGLVSLTSDKLELKAPNHVTFRIRHAWKENIEFSMDTDEQVFRNLQLFLSLVEHGKHIFNGLNTLSMNKEIKKHSPHMNIFSIIIANINTCLQKHLDRTPNNLKLSEKLEYLKKSIFKVIKQCNLHPGGYLNELEAYLDTGYIARVNKYNRRRVRKSIVSRFPQMLKSQPQLEEEESDLEDDWCREYIQMKANEDRERVKEYFDANGFLPKDMKKDFSNIEDALEHIDAKENALLEEVQCNDYQMPDTLKSLKAQLDALDQQRTTLNIDAISNNTQLFAMRTYTRWFDARILVAWAKLHEVPLTTFITKISIFNYTWAKDTPSDFKF</sequence>
<dbReference type="OMA" id="HDCINKD"/>
<reference evidence="4 5" key="1">
    <citation type="journal article" date="2015" name="Genome Biol. Evol.">
        <title>Phylogenomic analyses indicate that early fungi evolved digesting cell walls of algal ancestors of land plants.</title>
        <authorList>
            <person name="Chang Y."/>
            <person name="Wang S."/>
            <person name="Sekimoto S."/>
            <person name="Aerts A.L."/>
            <person name="Choi C."/>
            <person name="Clum A."/>
            <person name="LaButti K.M."/>
            <person name="Lindquist E.A."/>
            <person name="Yee Ngan C."/>
            <person name="Ohm R.A."/>
            <person name="Salamov A.A."/>
            <person name="Grigoriev I.V."/>
            <person name="Spatafora J.W."/>
            <person name="Berbee M.L."/>
        </authorList>
    </citation>
    <scope>NUCLEOTIDE SEQUENCE [LARGE SCALE GENOMIC DNA]</scope>
    <source>
        <strain evidence="4 5">NRRL 28638</strain>
    </source>
</reference>
<feature type="region of interest" description="Disordered" evidence="2">
    <location>
        <begin position="44"/>
        <end position="104"/>
    </location>
</feature>
<dbReference type="STRING" id="796925.A0A137PFK3"/>
<dbReference type="InterPro" id="IPR011010">
    <property type="entry name" value="DNA_brk_join_enz"/>
</dbReference>
<dbReference type="InterPro" id="IPR008336">
    <property type="entry name" value="TopoI_DNA-bd_euk"/>
</dbReference>
<dbReference type="PROSITE" id="PS52038">
    <property type="entry name" value="TOPO_IB_2"/>
    <property type="match status" value="1"/>
</dbReference>
<keyword evidence="1" id="KW-0238">DNA-binding</keyword>
<feature type="compositionally biased region" description="Acidic residues" evidence="2">
    <location>
        <begin position="95"/>
        <end position="104"/>
    </location>
</feature>
<feature type="compositionally biased region" description="Basic and acidic residues" evidence="2">
    <location>
        <begin position="191"/>
        <end position="206"/>
    </location>
</feature>
<protein>
    <recommendedName>
        <fullName evidence="3">DNA topoisomerase I eukaryotic-type domain-containing protein</fullName>
    </recommendedName>
</protein>
<feature type="domain" description="DNA topoisomerase I eukaryotic-type" evidence="3">
    <location>
        <begin position="415"/>
        <end position="844"/>
    </location>
</feature>
<dbReference type="InterPro" id="IPR013500">
    <property type="entry name" value="TopoI_cat_euk"/>
</dbReference>
<dbReference type="Gene3D" id="3.90.15.10">
    <property type="entry name" value="Topoisomerase I, Chain A, domain 3"/>
    <property type="match status" value="1"/>
</dbReference>
<dbReference type="GO" id="GO:0003917">
    <property type="term" value="F:DNA topoisomerase type I (single strand cut, ATP-independent) activity"/>
    <property type="evidence" value="ECO:0007669"/>
    <property type="project" value="InterPro"/>
</dbReference>
<dbReference type="PANTHER" id="PTHR10290">
    <property type="entry name" value="DNA TOPOISOMERASE I"/>
    <property type="match status" value="1"/>
</dbReference>
<dbReference type="Pfam" id="PF01028">
    <property type="entry name" value="Topoisom_I"/>
    <property type="match status" value="1"/>
</dbReference>
<feature type="compositionally biased region" description="Acidic residues" evidence="2">
    <location>
        <begin position="234"/>
        <end position="248"/>
    </location>
</feature>
<dbReference type="InterPro" id="IPR014711">
    <property type="entry name" value="TopoI_cat_a-hlx-sub_euk"/>
</dbReference>
<name>A0A137PFK3_CONC2</name>
<dbReference type="SUPFAM" id="SSF56349">
    <property type="entry name" value="DNA breaking-rejoining enzymes"/>
    <property type="match status" value="1"/>
</dbReference>
<evidence type="ECO:0000313" key="4">
    <source>
        <dbReference type="EMBL" id="KXN73786.1"/>
    </source>
</evidence>
<gene>
    <name evidence="4" type="ORF">CONCODRAFT_77173</name>
</gene>
<dbReference type="Proteomes" id="UP000070444">
    <property type="component" value="Unassembled WGS sequence"/>
</dbReference>
<feature type="region of interest" description="Disordered" evidence="2">
    <location>
        <begin position="117"/>
        <end position="249"/>
    </location>
</feature>
<dbReference type="InterPro" id="IPR013499">
    <property type="entry name" value="TopoI_euk"/>
</dbReference>
<dbReference type="InterPro" id="IPR013030">
    <property type="entry name" value="DNA_topo_DNA_db_N_dom2"/>
</dbReference>
<evidence type="ECO:0000256" key="2">
    <source>
        <dbReference type="SAM" id="MobiDB-lite"/>
    </source>
</evidence>
<accession>A0A137PFK3</accession>
<keyword evidence="5" id="KW-1185">Reference proteome</keyword>
<dbReference type="Pfam" id="PF02919">
    <property type="entry name" value="Topoisom_I_N"/>
    <property type="match status" value="1"/>
</dbReference>
<dbReference type="InterPro" id="IPR036202">
    <property type="entry name" value="TopoI_DNA-bd_euk_N_sf"/>
</dbReference>
<feature type="compositionally biased region" description="Polar residues" evidence="2">
    <location>
        <begin position="136"/>
        <end position="175"/>
    </location>
</feature>
<dbReference type="GO" id="GO:0005730">
    <property type="term" value="C:nucleolus"/>
    <property type="evidence" value="ECO:0007669"/>
    <property type="project" value="TreeGrafter"/>
</dbReference>
<evidence type="ECO:0000259" key="3">
    <source>
        <dbReference type="SMART" id="SM00435"/>
    </source>
</evidence>
<evidence type="ECO:0000256" key="1">
    <source>
        <dbReference type="PROSITE-ProRule" id="PRU01382"/>
    </source>
</evidence>